<protein>
    <submittedName>
        <fullName evidence="2">Uncharacterized protein</fullName>
    </submittedName>
</protein>
<accession>A0A0D8XI08</accession>
<evidence type="ECO:0000313" key="2">
    <source>
        <dbReference type="EMBL" id="KJH43367.1"/>
    </source>
</evidence>
<reference evidence="2 3" key="1">
    <citation type="submission" date="2013-11" db="EMBL/GenBank/DDBJ databases">
        <title>Draft genome of the bovine lungworm Dictyocaulus viviparus.</title>
        <authorList>
            <person name="Mitreva M."/>
        </authorList>
    </citation>
    <scope>NUCLEOTIDE SEQUENCE [LARGE SCALE GENOMIC DNA]</scope>
    <source>
        <strain evidence="2 3">HannoverDv2000</strain>
    </source>
</reference>
<organism evidence="2 3">
    <name type="scientific">Dictyocaulus viviparus</name>
    <name type="common">Bovine lungworm</name>
    <dbReference type="NCBI Taxonomy" id="29172"/>
    <lineage>
        <taxon>Eukaryota</taxon>
        <taxon>Metazoa</taxon>
        <taxon>Ecdysozoa</taxon>
        <taxon>Nematoda</taxon>
        <taxon>Chromadorea</taxon>
        <taxon>Rhabditida</taxon>
        <taxon>Rhabditina</taxon>
        <taxon>Rhabditomorpha</taxon>
        <taxon>Strongyloidea</taxon>
        <taxon>Metastrongylidae</taxon>
        <taxon>Dictyocaulus</taxon>
    </lineage>
</organism>
<dbReference type="OrthoDB" id="5810331at2759"/>
<name>A0A0D8XI08_DICVI</name>
<reference evidence="3" key="2">
    <citation type="journal article" date="2016" name="Sci. Rep.">
        <title>Dictyocaulus viviparus genome, variome and transcriptome elucidate lungworm biology and support future intervention.</title>
        <authorList>
            <person name="McNulty S.N."/>
            <person name="Strube C."/>
            <person name="Rosa B.A."/>
            <person name="Martin J.C."/>
            <person name="Tyagi R."/>
            <person name="Choi Y.J."/>
            <person name="Wang Q."/>
            <person name="Hallsworth Pepin K."/>
            <person name="Zhang X."/>
            <person name="Ozersky P."/>
            <person name="Wilson R.K."/>
            <person name="Sternberg P.W."/>
            <person name="Gasser R.B."/>
            <person name="Mitreva M."/>
        </authorList>
    </citation>
    <scope>NUCLEOTIDE SEQUENCE [LARGE SCALE GENOMIC DNA]</scope>
    <source>
        <strain evidence="3">HannoverDv2000</strain>
    </source>
</reference>
<proteinExistence type="predicted"/>
<evidence type="ECO:0000313" key="3">
    <source>
        <dbReference type="Proteomes" id="UP000053766"/>
    </source>
</evidence>
<sequence length="260" mass="29240">MSKSFLVITALILTCDTKLEQKKLYSWMENQVLLSVSPKNSTLSLTSSDDIPEVPQPFILNTALKTPQYRINSTEDEVITDEDVAGDDDESTKVNTAHYDGKKTTITISTEAGIELYQHWLDQAVSGLMAAIATEKLARVSDIQKAAHNTCTKSATTVQAHAKCVVVLLDIEQKYQRWTAKFGNAKRINMKQSWMTKGKSLKRFEKQHWRKSPRPHSVERKPFPTMQGRSKWSMKRNGNEVANRSAGKVSITGILEELVV</sequence>
<dbReference type="EMBL" id="KN716566">
    <property type="protein sequence ID" value="KJH43367.1"/>
    <property type="molecule type" value="Genomic_DNA"/>
</dbReference>
<evidence type="ECO:0000256" key="1">
    <source>
        <dbReference type="SAM" id="MobiDB-lite"/>
    </source>
</evidence>
<feature type="region of interest" description="Disordered" evidence="1">
    <location>
        <begin position="207"/>
        <end position="231"/>
    </location>
</feature>
<dbReference type="Proteomes" id="UP000053766">
    <property type="component" value="Unassembled WGS sequence"/>
</dbReference>
<dbReference type="AlphaFoldDB" id="A0A0D8XI08"/>
<dbReference type="STRING" id="29172.A0A0D8XI08"/>
<gene>
    <name evidence="2" type="ORF">DICVIV_10614</name>
</gene>
<keyword evidence="3" id="KW-1185">Reference proteome</keyword>